<proteinExistence type="predicted"/>
<sequence length="84" mass="8691">MPGLLVASVFCGAQVITLIGSSPEPPVPPGTTPQPAVSDAHATRAPEARAVALPGRVNMGRKVLRMGRLPLMGTHASVTPLTWE</sequence>
<name>A0ABP7QDM4_9ACTN</name>
<dbReference type="EMBL" id="BAAAZX010000002">
    <property type="protein sequence ID" value="GAA3980590.1"/>
    <property type="molecule type" value="Genomic_DNA"/>
</dbReference>
<feature type="region of interest" description="Disordered" evidence="1">
    <location>
        <begin position="21"/>
        <end position="43"/>
    </location>
</feature>
<feature type="compositionally biased region" description="Pro residues" evidence="1">
    <location>
        <begin position="23"/>
        <end position="32"/>
    </location>
</feature>
<keyword evidence="3" id="KW-1185">Reference proteome</keyword>
<organism evidence="2 3">
    <name type="scientific">Streptomyces plumbiresistens</name>
    <dbReference type="NCBI Taxonomy" id="511811"/>
    <lineage>
        <taxon>Bacteria</taxon>
        <taxon>Bacillati</taxon>
        <taxon>Actinomycetota</taxon>
        <taxon>Actinomycetes</taxon>
        <taxon>Kitasatosporales</taxon>
        <taxon>Streptomycetaceae</taxon>
        <taxon>Streptomyces</taxon>
    </lineage>
</organism>
<evidence type="ECO:0000313" key="2">
    <source>
        <dbReference type="EMBL" id="GAA3980590.1"/>
    </source>
</evidence>
<protein>
    <recommendedName>
        <fullName evidence="4">Secreted protein</fullName>
    </recommendedName>
</protein>
<accession>A0ABP7QDM4</accession>
<dbReference type="Proteomes" id="UP001500456">
    <property type="component" value="Unassembled WGS sequence"/>
</dbReference>
<evidence type="ECO:0000313" key="3">
    <source>
        <dbReference type="Proteomes" id="UP001500456"/>
    </source>
</evidence>
<reference evidence="3" key="1">
    <citation type="journal article" date="2019" name="Int. J. Syst. Evol. Microbiol.">
        <title>The Global Catalogue of Microorganisms (GCM) 10K type strain sequencing project: providing services to taxonomists for standard genome sequencing and annotation.</title>
        <authorList>
            <consortium name="The Broad Institute Genomics Platform"/>
            <consortium name="The Broad Institute Genome Sequencing Center for Infectious Disease"/>
            <person name="Wu L."/>
            <person name="Ma J."/>
        </authorList>
    </citation>
    <scope>NUCLEOTIDE SEQUENCE [LARGE SCALE GENOMIC DNA]</scope>
    <source>
        <strain evidence="3">JCM 16924</strain>
    </source>
</reference>
<gene>
    <name evidence="2" type="ORF">GCM10022232_10860</name>
</gene>
<comment type="caution">
    <text evidence="2">The sequence shown here is derived from an EMBL/GenBank/DDBJ whole genome shotgun (WGS) entry which is preliminary data.</text>
</comment>
<evidence type="ECO:0008006" key="4">
    <source>
        <dbReference type="Google" id="ProtNLM"/>
    </source>
</evidence>
<evidence type="ECO:0000256" key="1">
    <source>
        <dbReference type="SAM" id="MobiDB-lite"/>
    </source>
</evidence>